<dbReference type="InterPro" id="IPR050625">
    <property type="entry name" value="ParA/MinD_ATPase"/>
</dbReference>
<comment type="caution">
    <text evidence="4">The sequence shown here is derived from an EMBL/GenBank/DDBJ whole genome shotgun (WGS) entry which is preliminary data.</text>
</comment>
<name>A0A084JIP9_9CLOT</name>
<dbReference type="InterPro" id="IPR025669">
    <property type="entry name" value="AAA_dom"/>
</dbReference>
<organism evidence="4 5">
    <name type="scientific">Clostridium sulfidigenes</name>
    <dbReference type="NCBI Taxonomy" id="318464"/>
    <lineage>
        <taxon>Bacteria</taxon>
        <taxon>Bacillati</taxon>
        <taxon>Bacillota</taxon>
        <taxon>Clostridia</taxon>
        <taxon>Eubacteriales</taxon>
        <taxon>Clostridiaceae</taxon>
        <taxon>Clostridium</taxon>
    </lineage>
</organism>
<evidence type="ECO:0000256" key="1">
    <source>
        <dbReference type="ARBA" id="ARBA00022741"/>
    </source>
</evidence>
<dbReference type="Pfam" id="PF13614">
    <property type="entry name" value="AAA_31"/>
    <property type="match status" value="1"/>
</dbReference>
<dbReference type="PIRSF" id="PIRSF003092">
    <property type="entry name" value="MinD"/>
    <property type="match status" value="1"/>
</dbReference>
<dbReference type="EMBL" id="JPMD01000001">
    <property type="protein sequence ID" value="KEZ88833.1"/>
    <property type="molecule type" value="Genomic_DNA"/>
</dbReference>
<dbReference type="AlphaFoldDB" id="A0A084JIP9"/>
<dbReference type="GO" id="GO:0009898">
    <property type="term" value="C:cytoplasmic side of plasma membrane"/>
    <property type="evidence" value="ECO:0007669"/>
    <property type="project" value="TreeGrafter"/>
</dbReference>
<keyword evidence="2" id="KW-0067">ATP-binding</keyword>
<protein>
    <submittedName>
        <fullName evidence="4">Chromosome partitioning protein ParA</fullName>
    </submittedName>
</protein>
<keyword evidence="1" id="KW-0547">Nucleotide-binding</keyword>
<dbReference type="RefSeq" id="WP_035129262.1">
    <property type="nucleotide sequence ID" value="NZ_JPMD01000001.1"/>
</dbReference>
<dbReference type="CDD" id="cd02038">
    <property type="entry name" value="FlhG-like"/>
    <property type="match status" value="1"/>
</dbReference>
<evidence type="ECO:0000259" key="3">
    <source>
        <dbReference type="Pfam" id="PF13614"/>
    </source>
</evidence>
<accession>A0A084JIP9</accession>
<dbReference type="GO" id="GO:0005524">
    <property type="term" value="F:ATP binding"/>
    <property type="evidence" value="ECO:0007669"/>
    <property type="project" value="UniProtKB-KW"/>
</dbReference>
<dbReference type="InterPro" id="IPR033875">
    <property type="entry name" value="FlhG"/>
</dbReference>
<dbReference type="Proteomes" id="UP000028542">
    <property type="component" value="Unassembled WGS sequence"/>
</dbReference>
<gene>
    <name evidence="4" type="ORF">IO99_01340</name>
</gene>
<dbReference type="PANTHER" id="PTHR43384:SF4">
    <property type="entry name" value="CELLULOSE BIOSYNTHESIS PROTEIN BCSQ-RELATED"/>
    <property type="match status" value="1"/>
</dbReference>
<dbReference type="eggNOG" id="COG0455">
    <property type="taxonomic scope" value="Bacteria"/>
</dbReference>
<dbReference type="GO" id="GO:0016887">
    <property type="term" value="F:ATP hydrolysis activity"/>
    <property type="evidence" value="ECO:0007669"/>
    <property type="project" value="TreeGrafter"/>
</dbReference>
<sequence>MLDQASRLRQMVFEKQETMEESNNNTKIFTITSGKGGVGKSNMVINLAISLKKLGKKVLVLDADLGMGNVDVLIGTIPRYTIFDIILNNKSVNEVVINGPLGIKILCGGTGLSRLDDLNRLQREVLINKLGEIKDFDYILIDTGAGINRTVMAFIECSHEVFIVTTPEPTALTDAYSLLKTICNHNVKNKAKVIVNKVLTKEEGNNTFNRLSSSANRFLGANLVHLGNIAEDKKLVQAVRMQRPVVLSFPKSEVSENIEAIAKELEGISYSKGNSIQGIFKKMLNIFS</sequence>
<evidence type="ECO:0000313" key="4">
    <source>
        <dbReference type="EMBL" id="KEZ88833.1"/>
    </source>
</evidence>
<dbReference type="InterPro" id="IPR025501">
    <property type="entry name" value="MinD_FleN"/>
</dbReference>
<dbReference type="STRING" id="318464.IO99_01340"/>
<dbReference type="Gene3D" id="3.40.50.300">
    <property type="entry name" value="P-loop containing nucleotide triphosphate hydrolases"/>
    <property type="match status" value="1"/>
</dbReference>
<evidence type="ECO:0000256" key="2">
    <source>
        <dbReference type="ARBA" id="ARBA00022840"/>
    </source>
</evidence>
<dbReference type="PANTHER" id="PTHR43384">
    <property type="entry name" value="SEPTUM SITE-DETERMINING PROTEIN MIND HOMOLOG, CHLOROPLASTIC-RELATED"/>
    <property type="match status" value="1"/>
</dbReference>
<proteinExistence type="predicted"/>
<evidence type="ECO:0000313" key="5">
    <source>
        <dbReference type="Proteomes" id="UP000028542"/>
    </source>
</evidence>
<dbReference type="InterPro" id="IPR027417">
    <property type="entry name" value="P-loop_NTPase"/>
</dbReference>
<dbReference type="GO" id="GO:0051782">
    <property type="term" value="P:negative regulation of cell division"/>
    <property type="evidence" value="ECO:0007669"/>
    <property type="project" value="TreeGrafter"/>
</dbReference>
<dbReference type="GO" id="GO:0005829">
    <property type="term" value="C:cytosol"/>
    <property type="evidence" value="ECO:0007669"/>
    <property type="project" value="TreeGrafter"/>
</dbReference>
<keyword evidence="5" id="KW-1185">Reference proteome</keyword>
<reference evidence="4 5" key="1">
    <citation type="submission" date="2014-07" db="EMBL/GenBank/DDBJ databases">
        <title>Draft genome of Clostridium sulfidigenes 113A isolated from sediments associated with methane hydrate from Krishna Godavari basin.</title>
        <authorList>
            <person name="Honkalas V.S."/>
            <person name="Dabir A.P."/>
            <person name="Arora P."/>
            <person name="Dhakephalkar P.K."/>
        </authorList>
    </citation>
    <scope>NUCLEOTIDE SEQUENCE [LARGE SCALE GENOMIC DNA]</scope>
    <source>
        <strain evidence="4 5">113A</strain>
    </source>
</reference>
<feature type="domain" description="AAA" evidence="3">
    <location>
        <begin position="27"/>
        <end position="187"/>
    </location>
</feature>
<dbReference type="SUPFAM" id="SSF52540">
    <property type="entry name" value="P-loop containing nucleoside triphosphate hydrolases"/>
    <property type="match status" value="1"/>
</dbReference>